<organism evidence="1 2">
    <name type="scientific">Portunus trituberculatus</name>
    <name type="common">Swimming crab</name>
    <name type="synonym">Neptunus trituberculatus</name>
    <dbReference type="NCBI Taxonomy" id="210409"/>
    <lineage>
        <taxon>Eukaryota</taxon>
        <taxon>Metazoa</taxon>
        <taxon>Ecdysozoa</taxon>
        <taxon>Arthropoda</taxon>
        <taxon>Crustacea</taxon>
        <taxon>Multicrustacea</taxon>
        <taxon>Malacostraca</taxon>
        <taxon>Eumalacostraca</taxon>
        <taxon>Eucarida</taxon>
        <taxon>Decapoda</taxon>
        <taxon>Pleocyemata</taxon>
        <taxon>Brachyura</taxon>
        <taxon>Eubrachyura</taxon>
        <taxon>Portunoidea</taxon>
        <taxon>Portunidae</taxon>
        <taxon>Portuninae</taxon>
        <taxon>Portunus</taxon>
    </lineage>
</organism>
<keyword evidence="2" id="KW-1185">Reference proteome</keyword>
<protein>
    <submittedName>
        <fullName evidence="1">Uncharacterized protein</fullName>
    </submittedName>
</protein>
<comment type="caution">
    <text evidence="1">The sequence shown here is derived from an EMBL/GenBank/DDBJ whole genome shotgun (WGS) entry which is preliminary data.</text>
</comment>
<accession>A0A5B7DGJ6</accession>
<proteinExistence type="predicted"/>
<dbReference type="Proteomes" id="UP000324222">
    <property type="component" value="Unassembled WGS sequence"/>
</dbReference>
<name>A0A5B7DGJ6_PORTR</name>
<evidence type="ECO:0000313" key="2">
    <source>
        <dbReference type="Proteomes" id="UP000324222"/>
    </source>
</evidence>
<dbReference type="EMBL" id="VSRR010000863">
    <property type="protein sequence ID" value="MPC20353.1"/>
    <property type="molecule type" value="Genomic_DNA"/>
</dbReference>
<reference evidence="1 2" key="1">
    <citation type="submission" date="2019-05" db="EMBL/GenBank/DDBJ databases">
        <title>Another draft genome of Portunus trituberculatus and its Hox gene families provides insights of decapod evolution.</title>
        <authorList>
            <person name="Jeong J.-H."/>
            <person name="Song I."/>
            <person name="Kim S."/>
            <person name="Choi T."/>
            <person name="Kim D."/>
            <person name="Ryu S."/>
            <person name="Kim W."/>
        </authorList>
    </citation>
    <scope>NUCLEOTIDE SEQUENCE [LARGE SCALE GENOMIC DNA]</scope>
    <source>
        <tissue evidence="1">Muscle</tissue>
    </source>
</reference>
<dbReference type="AlphaFoldDB" id="A0A5B7DGJ6"/>
<evidence type="ECO:0000313" key="1">
    <source>
        <dbReference type="EMBL" id="MPC20353.1"/>
    </source>
</evidence>
<gene>
    <name evidence="1" type="ORF">E2C01_013294</name>
</gene>
<sequence length="100" mass="10623">MSVATLVCGDADVFGHVGGAVWPGRVQISKLYTLAQRSQLEHQSAGSVRVCQPFSTFRLSLFVLGGDVVLTGNHVPRPIISVMWPAYQLGRGGAGREVTG</sequence>